<dbReference type="PANTHER" id="PTHR36715">
    <property type="entry name" value="BNAANNG41370D PROTEIN"/>
    <property type="match status" value="1"/>
</dbReference>
<dbReference type="EMBL" id="JAWXYG010000010">
    <property type="protein sequence ID" value="KAK4260834.1"/>
    <property type="molecule type" value="Genomic_DNA"/>
</dbReference>
<evidence type="ECO:0000313" key="3">
    <source>
        <dbReference type="EMBL" id="KAK4260834.1"/>
    </source>
</evidence>
<accession>A0AAE1J370</accession>
<dbReference type="AlphaFoldDB" id="A0AAE1J370"/>
<feature type="transmembrane region" description="Helical" evidence="2">
    <location>
        <begin position="40"/>
        <end position="62"/>
    </location>
</feature>
<feature type="compositionally biased region" description="Low complexity" evidence="1">
    <location>
        <begin position="112"/>
        <end position="121"/>
    </location>
</feature>
<keyword evidence="2" id="KW-0812">Transmembrane</keyword>
<evidence type="ECO:0000256" key="2">
    <source>
        <dbReference type="SAM" id="Phobius"/>
    </source>
</evidence>
<evidence type="ECO:0008006" key="5">
    <source>
        <dbReference type="Google" id="ProtNLM"/>
    </source>
</evidence>
<dbReference type="Proteomes" id="UP001293593">
    <property type="component" value="Unassembled WGS sequence"/>
</dbReference>
<protein>
    <recommendedName>
        <fullName evidence="5">Transmembrane protein</fullName>
    </recommendedName>
</protein>
<gene>
    <name evidence="3" type="ORF">QN277_003899</name>
</gene>
<name>A0AAE1J370_9FABA</name>
<comment type="caution">
    <text evidence="3">The sequence shown here is derived from an EMBL/GenBank/DDBJ whole genome shotgun (WGS) entry which is preliminary data.</text>
</comment>
<keyword evidence="4" id="KW-1185">Reference proteome</keyword>
<proteinExistence type="predicted"/>
<reference evidence="3" key="1">
    <citation type="submission" date="2023-10" db="EMBL/GenBank/DDBJ databases">
        <title>Chromosome-level genome of the transformable northern wattle, Acacia crassicarpa.</title>
        <authorList>
            <person name="Massaro I."/>
            <person name="Sinha N.R."/>
            <person name="Poethig S."/>
            <person name="Leichty A.R."/>
        </authorList>
    </citation>
    <scope>NUCLEOTIDE SEQUENCE</scope>
    <source>
        <strain evidence="3">Acra3RX</strain>
        <tissue evidence="3">Leaf</tissue>
    </source>
</reference>
<feature type="region of interest" description="Disordered" evidence="1">
    <location>
        <begin position="76"/>
        <end position="121"/>
    </location>
</feature>
<feature type="compositionally biased region" description="Acidic residues" evidence="1">
    <location>
        <begin position="78"/>
        <end position="111"/>
    </location>
</feature>
<dbReference type="PANTHER" id="PTHR36715:SF1">
    <property type="entry name" value="PROTEIN, PUTATIVE-RELATED"/>
    <property type="match status" value="1"/>
</dbReference>
<keyword evidence="2" id="KW-1133">Transmembrane helix</keyword>
<evidence type="ECO:0000256" key="1">
    <source>
        <dbReference type="SAM" id="MobiDB-lite"/>
    </source>
</evidence>
<keyword evidence="2" id="KW-0472">Membrane</keyword>
<organism evidence="3 4">
    <name type="scientific">Acacia crassicarpa</name>
    <name type="common">northern wattle</name>
    <dbReference type="NCBI Taxonomy" id="499986"/>
    <lineage>
        <taxon>Eukaryota</taxon>
        <taxon>Viridiplantae</taxon>
        <taxon>Streptophyta</taxon>
        <taxon>Embryophyta</taxon>
        <taxon>Tracheophyta</taxon>
        <taxon>Spermatophyta</taxon>
        <taxon>Magnoliopsida</taxon>
        <taxon>eudicotyledons</taxon>
        <taxon>Gunneridae</taxon>
        <taxon>Pentapetalae</taxon>
        <taxon>rosids</taxon>
        <taxon>fabids</taxon>
        <taxon>Fabales</taxon>
        <taxon>Fabaceae</taxon>
        <taxon>Caesalpinioideae</taxon>
        <taxon>mimosoid clade</taxon>
        <taxon>Acacieae</taxon>
        <taxon>Acacia</taxon>
    </lineage>
</organism>
<evidence type="ECO:0000313" key="4">
    <source>
        <dbReference type="Proteomes" id="UP001293593"/>
    </source>
</evidence>
<sequence>MQVPVINRIKDVHMDLISLQNPSFSSGLPSVSFAYTFCKWGALILALVATFGSLVNKINVLIIKFRRRWSPLPSIPPLDDDDYSSSDDEDEEEEEETSSSSEFEEEEEEVEPTPSSSSSLKSSFNWRMAADEDFGVRGSVHQVDDRLQSGGARLRRRRSISDIFSLSEIVNSENVVKLWDSIGFGLGLDFDDGEIYAESLTRQPAVAAVSSSAPDVFLSAEKNASGRMAVKIWDSRIRRRLPAVITEWKPNLGKIVGVRFGEVEKFYVRDDVHNDVTIGDLRNVSSPLQNVTESDTDTWLDTDAVIVSAEN</sequence>